<evidence type="ECO:0000259" key="1">
    <source>
        <dbReference type="SMART" id="SM00849"/>
    </source>
</evidence>
<dbReference type="Pfam" id="PF00753">
    <property type="entry name" value="Lactamase_B"/>
    <property type="match status" value="1"/>
</dbReference>
<keyword evidence="3" id="KW-1185">Reference proteome</keyword>
<dbReference type="RefSeq" id="WP_075832484.1">
    <property type="nucleotide sequence ID" value="NZ_MSTI01000077.1"/>
</dbReference>
<dbReference type="InterPro" id="IPR050855">
    <property type="entry name" value="NDM-1-like"/>
</dbReference>
<dbReference type="PANTHER" id="PTHR42951">
    <property type="entry name" value="METALLO-BETA-LACTAMASE DOMAIN-CONTAINING"/>
    <property type="match status" value="1"/>
</dbReference>
<dbReference type="InterPro" id="IPR001279">
    <property type="entry name" value="Metallo-B-lactamas"/>
</dbReference>
<protein>
    <submittedName>
        <fullName evidence="2">Metallo-beta-lactamase family protein</fullName>
    </submittedName>
</protein>
<dbReference type="SMART" id="SM00849">
    <property type="entry name" value="Lactamase_B"/>
    <property type="match status" value="1"/>
</dbReference>
<dbReference type="Gene3D" id="3.60.15.10">
    <property type="entry name" value="Ribonuclease Z/Hydroxyacylglutathione hydrolase-like"/>
    <property type="match status" value="1"/>
</dbReference>
<dbReference type="AlphaFoldDB" id="A0A1U7NYB4"/>
<name>A0A1U7NYB4_9DEIO</name>
<dbReference type="SUPFAM" id="SSF56281">
    <property type="entry name" value="Metallo-hydrolase/oxidoreductase"/>
    <property type="match status" value="1"/>
</dbReference>
<accession>A0A1U7NYB4</accession>
<dbReference type="STRING" id="249408.BOO71_0006796"/>
<dbReference type="InterPro" id="IPR036866">
    <property type="entry name" value="RibonucZ/Hydroxyglut_hydro"/>
</dbReference>
<gene>
    <name evidence="2" type="ORF">BOO71_0006796</name>
</gene>
<comment type="caution">
    <text evidence="2">The sequence shown here is derived from an EMBL/GenBank/DDBJ whole genome shotgun (WGS) entry which is preliminary data.</text>
</comment>
<feature type="domain" description="Metallo-beta-lactamase" evidence="1">
    <location>
        <begin position="18"/>
        <end position="192"/>
    </location>
</feature>
<dbReference type="OrthoDB" id="9802248at2"/>
<dbReference type="EMBL" id="MSTI01000077">
    <property type="protein sequence ID" value="OLV17913.1"/>
    <property type="molecule type" value="Genomic_DNA"/>
</dbReference>
<sequence length="246" mass="26671">MSQPVQRLPPLRHAQFGVINSYLVPEEDGFTLIDAGVPGLERHVLAVMKRTGKALRRVVMTHTHPDHIGSVAALKKAFPDLEILVGANDAEQMTHHGVRAAPARLLHSGDSVGSLRVLDTPGHSPGHLAFFDERDGTLYAGDTFVGIPSLRVASVVNAMFPLPSIGTEDLARTVRSARELLDVPARFLALGHGRVLRDPLPAMRRAVELAEKNTPPHPLILRLAATISRRAGIPAELADVTRWPTK</sequence>
<evidence type="ECO:0000313" key="2">
    <source>
        <dbReference type="EMBL" id="OLV17913.1"/>
    </source>
</evidence>
<reference evidence="2 3" key="1">
    <citation type="submission" date="2017-01" db="EMBL/GenBank/DDBJ databases">
        <title>Genome Analysis of Deinococcus marmoris KOPRI26562.</title>
        <authorList>
            <person name="Kim J.H."/>
            <person name="Oh H.-M."/>
        </authorList>
    </citation>
    <scope>NUCLEOTIDE SEQUENCE [LARGE SCALE GENOMIC DNA]</scope>
    <source>
        <strain evidence="2 3">KOPRI26562</strain>
    </source>
</reference>
<proteinExistence type="predicted"/>
<organism evidence="2 3">
    <name type="scientific">Deinococcus marmoris</name>
    <dbReference type="NCBI Taxonomy" id="249408"/>
    <lineage>
        <taxon>Bacteria</taxon>
        <taxon>Thermotogati</taxon>
        <taxon>Deinococcota</taxon>
        <taxon>Deinococci</taxon>
        <taxon>Deinococcales</taxon>
        <taxon>Deinococcaceae</taxon>
        <taxon>Deinococcus</taxon>
    </lineage>
</organism>
<dbReference type="Proteomes" id="UP000186607">
    <property type="component" value="Unassembled WGS sequence"/>
</dbReference>
<dbReference type="PANTHER" id="PTHR42951:SF9">
    <property type="entry name" value="METAL-DEPENDENT HYDROLASE"/>
    <property type="match status" value="1"/>
</dbReference>
<evidence type="ECO:0000313" key="3">
    <source>
        <dbReference type="Proteomes" id="UP000186607"/>
    </source>
</evidence>